<dbReference type="Proteomes" id="UP000308697">
    <property type="component" value="Unassembled WGS sequence"/>
</dbReference>
<keyword evidence="1" id="KW-1133">Transmembrane helix</keyword>
<comment type="caution">
    <text evidence="2">The sequence shown here is derived from an EMBL/GenBank/DDBJ whole genome shotgun (WGS) entry which is preliminary data.</text>
</comment>
<dbReference type="RefSeq" id="WP_136738076.1">
    <property type="nucleotide sequence ID" value="NZ_SUMB01000001.1"/>
</dbReference>
<sequence>MPAHLREPSATGIGLAVLAGLAALWAGAREARLQMRLIRHGLRTEGVVVDQEHEPGDDCSTPVIEFTDRQGRPVRFRPVATGLGLALGTQVPVVYLPERPASARVFTRKHRRSPIVGLFVGAMIFLGVAAGVVLTR</sequence>
<accession>A0A4U0P8R7</accession>
<gene>
    <name evidence="2" type="ORF">FCH28_03095</name>
</gene>
<reference evidence="2 3" key="1">
    <citation type="submission" date="2019-04" db="EMBL/GenBank/DDBJ databases">
        <title>Streptomyces piniterrae sp. nov., a heliquinomycin-producing actinomycete isolated from rhizosphere soil of Pinus yunnanensis.</title>
        <authorList>
            <person name="Zhuang X."/>
            <person name="Zhao J."/>
        </authorList>
    </citation>
    <scope>NUCLEOTIDE SEQUENCE [LARGE SCALE GENOMIC DNA]</scope>
    <source>
        <strain evidence="3">jys28</strain>
    </source>
</reference>
<name>A0A4U0P8R7_9ACTN</name>
<protein>
    <submittedName>
        <fullName evidence="2">DUF3592 domain-containing protein</fullName>
    </submittedName>
</protein>
<keyword evidence="1" id="KW-0472">Membrane</keyword>
<evidence type="ECO:0000313" key="3">
    <source>
        <dbReference type="Proteomes" id="UP000308697"/>
    </source>
</evidence>
<keyword evidence="3" id="KW-1185">Reference proteome</keyword>
<evidence type="ECO:0000256" key="1">
    <source>
        <dbReference type="SAM" id="Phobius"/>
    </source>
</evidence>
<organism evidence="2 3">
    <name type="scientific">Streptomyces piniterrae</name>
    <dbReference type="NCBI Taxonomy" id="2571125"/>
    <lineage>
        <taxon>Bacteria</taxon>
        <taxon>Bacillati</taxon>
        <taxon>Actinomycetota</taxon>
        <taxon>Actinomycetes</taxon>
        <taxon>Kitasatosporales</taxon>
        <taxon>Streptomycetaceae</taxon>
        <taxon>Streptomyces</taxon>
    </lineage>
</organism>
<dbReference type="EMBL" id="SUMB01000001">
    <property type="protein sequence ID" value="TJZ59124.1"/>
    <property type="molecule type" value="Genomic_DNA"/>
</dbReference>
<keyword evidence="1" id="KW-0812">Transmembrane</keyword>
<evidence type="ECO:0000313" key="2">
    <source>
        <dbReference type="EMBL" id="TJZ59124.1"/>
    </source>
</evidence>
<feature type="transmembrane region" description="Helical" evidence="1">
    <location>
        <begin position="115"/>
        <end position="134"/>
    </location>
</feature>
<proteinExistence type="predicted"/>
<feature type="transmembrane region" description="Helical" evidence="1">
    <location>
        <begin position="12"/>
        <end position="28"/>
    </location>
</feature>
<dbReference type="AlphaFoldDB" id="A0A4U0P8R7"/>
<dbReference type="OrthoDB" id="8072583at2"/>